<evidence type="ECO:0000313" key="2">
    <source>
        <dbReference type="Proteomes" id="UP001139701"/>
    </source>
</evidence>
<accession>A0A9X1WWT2</accession>
<sequence length="584" mass="68049">MTVKLEKLFQESVDLNIKQLTYIANYKTDTQSWANQLLQLDLGEAAKQVFVTLLELRSLNCSDLSRWKILQNIEPDLQHLLLSLEHHYLNNAMIDTLRDQQIADLVLEIKCQHALLYRDMAKRVQHQLENQKFSIFELSRKKKLTILRTYCAYAVIKLLTDLLYSLQLIYFDEPKYFWHTAYDIIWMARGFRFDKDKIDVNLEKYQIQQEHIENAFIELSLLSLLNNHKLRQEDLKNLKNCLPYWLHLVKLTSDPKPEAKFSCNLFGDRPPTTIMNKNTDQKDSLYIDTTDLLSYIESTMNPEANYFSNEEQQHLNIIIKSHLLTTLNNDGVRKNTRFAEEGYVDITLGISAAHYFLSGAKHFKETLLRDSDLTIQSSSLSFSELANDQEWKLSSKTFEQRYNAEITKIYATKVVNKSSTGYCLNWESELPKNLRTGDFILVREGADQPWIGALIRWLKNTNQQNVEFGVECIVEKMVPIAVSLSNAKRVADTIYHPALLCMDSQQNLSLLLPSPQIFHENQNLTLRFGTDELRIFLKQCFSLVQSCAQFNFDLLEQSKISQLNEYFESQSNNIDTQDLWEALK</sequence>
<dbReference type="Proteomes" id="UP001139701">
    <property type="component" value="Unassembled WGS sequence"/>
</dbReference>
<reference evidence="1" key="1">
    <citation type="submission" date="2022-02" db="EMBL/GenBank/DDBJ databases">
        <title>Acinetobacter A3.8 sp. nov., isolated from Sediment (Zhairuo Island).</title>
        <authorList>
            <person name="Zheng K."/>
        </authorList>
    </citation>
    <scope>NUCLEOTIDE SEQUENCE</scope>
    <source>
        <strain evidence="1">A3.8</strain>
    </source>
</reference>
<comment type="caution">
    <text evidence="1">The sequence shown here is derived from an EMBL/GenBank/DDBJ whole genome shotgun (WGS) entry which is preliminary data.</text>
</comment>
<evidence type="ECO:0000313" key="1">
    <source>
        <dbReference type="EMBL" id="MCJ8146609.1"/>
    </source>
</evidence>
<protein>
    <recommendedName>
        <fullName evidence="3">GTPase</fullName>
    </recommendedName>
</protein>
<dbReference type="RefSeq" id="WP_241571316.1">
    <property type="nucleotide sequence ID" value="NZ_JAKUML010000009.1"/>
</dbReference>
<organism evidence="1 2">
    <name type="scientific">Acinetobacter sedimenti</name>
    <dbReference type="NCBI Taxonomy" id="2919922"/>
    <lineage>
        <taxon>Bacteria</taxon>
        <taxon>Pseudomonadati</taxon>
        <taxon>Pseudomonadota</taxon>
        <taxon>Gammaproteobacteria</taxon>
        <taxon>Moraxellales</taxon>
        <taxon>Moraxellaceae</taxon>
        <taxon>Acinetobacter</taxon>
    </lineage>
</organism>
<dbReference type="EMBL" id="JAKUML010000009">
    <property type="protein sequence ID" value="MCJ8146609.1"/>
    <property type="molecule type" value="Genomic_DNA"/>
</dbReference>
<proteinExistence type="predicted"/>
<dbReference type="AlphaFoldDB" id="A0A9X1WWT2"/>
<keyword evidence="2" id="KW-1185">Reference proteome</keyword>
<gene>
    <name evidence="1" type="ORF">MKI79_06795</name>
</gene>
<evidence type="ECO:0008006" key="3">
    <source>
        <dbReference type="Google" id="ProtNLM"/>
    </source>
</evidence>
<name>A0A9X1WWT2_9GAMM</name>